<evidence type="ECO:0000313" key="1">
    <source>
        <dbReference type="EMBL" id="KAK6544775.1"/>
    </source>
</evidence>
<proteinExistence type="predicted"/>
<keyword evidence="2" id="KW-1185">Reference proteome</keyword>
<protein>
    <submittedName>
        <fullName evidence="1">Uncharacterized protein</fullName>
    </submittedName>
</protein>
<gene>
    <name evidence="1" type="ORF">TWF694_001458</name>
</gene>
<dbReference type="EMBL" id="JAVHJO010000001">
    <property type="protein sequence ID" value="KAK6544775.1"/>
    <property type="molecule type" value="Genomic_DNA"/>
</dbReference>
<dbReference type="Proteomes" id="UP001365542">
    <property type="component" value="Unassembled WGS sequence"/>
</dbReference>
<organism evidence="1 2">
    <name type="scientific">Orbilia ellipsospora</name>
    <dbReference type="NCBI Taxonomy" id="2528407"/>
    <lineage>
        <taxon>Eukaryota</taxon>
        <taxon>Fungi</taxon>
        <taxon>Dikarya</taxon>
        <taxon>Ascomycota</taxon>
        <taxon>Pezizomycotina</taxon>
        <taxon>Orbiliomycetes</taxon>
        <taxon>Orbiliales</taxon>
        <taxon>Orbiliaceae</taxon>
        <taxon>Orbilia</taxon>
    </lineage>
</organism>
<evidence type="ECO:0000313" key="2">
    <source>
        <dbReference type="Proteomes" id="UP001365542"/>
    </source>
</evidence>
<name>A0AAV9XRQ2_9PEZI</name>
<comment type="caution">
    <text evidence="1">The sequence shown here is derived from an EMBL/GenBank/DDBJ whole genome shotgun (WGS) entry which is preliminary data.</text>
</comment>
<sequence length="317" mass="34014">MLLYFTPSIFVNSPIIYTGTIVSTDLNLPTATTTAVSTDFSILLTTTTSTLYSPVYERGNGGVPPAVPSQLSPYSDSLISSGCIKAATSPSSTLTSFGTLTTVSISTVPAIYTESSVTSETSTSTIIISPLATYLAIGYIQLVPLNSTDAVNIGAGSYLTMSEDSGPNILWSVADPDPTKAYTMAMMLDANGNLNLYLNYTVDTQKLYILGRWLLDYDAFTYHTPSFLAPGYDNSTWAPLNFFRDPVSQLFYIDTSIGDATGPFYMWACPSTFTELVLGSVAELGPTSDVSFYQCSQTVRGFNFTTIPSAAPVARMI</sequence>
<accession>A0AAV9XRQ2</accession>
<dbReference type="AlphaFoldDB" id="A0AAV9XRQ2"/>
<reference evidence="1 2" key="1">
    <citation type="submission" date="2019-10" db="EMBL/GenBank/DDBJ databases">
        <authorList>
            <person name="Palmer J.M."/>
        </authorList>
    </citation>
    <scope>NUCLEOTIDE SEQUENCE [LARGE SCALE GENOMIC DNA]</scope>
    <source>
        <strain evidence="1 2">TWF694</strain>
    </source>
</reference>